<keyword evidence="1" id="KW-0479">Metal-binding</keyword>
<evidence type="ECO:0000256" key="2">
    <source>
        <dbReference type="ARBA" id="ARBA00022771"/>
    </source>
</evidence>
<evidence type="ECO:0000313" key="8">
    <source>
        <dbReference type="Proteomes" id="UP000009136"/>
    </source>
</evidence>
<feature type="compositionally biased region" description="Low complexity" evidence="5">
    <location>
        <begin position="133"/>
        <end position="143"/>
    </location>
</feature>
<feature type="compositionally biased region" description="Basic residues" evidence="5">
    <location>
        <begin position="394"/>
        <end position="410"/>
    </location>
</feature>
<keyword evidence="2 4" id="KW-0863">Zinc-finger</keyword>
<keyword evidence="8" id="KW-1185">Reference proteome</keyword>
<dbReference type="SMART" id="SM00184">
    <property type="entry name" value="RING"/>
    <property type="match status" value="1"/>
</dbReference>
<evidence type="ECO:0000256" key="4">
    <source>
        <dbReference type="PROSITE-ProRule" id="PRU00175"/>
    </source>
</evidence>
<dbReference type="GeneTree" id="ENSGT00940000156228"/>
<accession>A0AAA9S4A2</accession>
<dbReference type="SUPFAM" id="SSF57850">
    <property type="entry name" value="RING/U-box"/>
    <property type="match status" value="1"/>
</dbReference>
<keyword evidence="3" id="KW-0862">Zinc</keyword>
<organism evidence="7 8">
    <name type="scientific">Bos taurus</name>
    <name type="common">Bovine</name>
    <dbReference type="NCBI Taxonomy" id="9913"/>
    <lineage>
        <taxon>Eukaryota</taxon>
        <taxon>Metazoa</taxon>
        <taxon>Chordata</taxon>
        <taxon>Craniata</taxon>
        <taxon>Vertebrata</taxon>
        <taxon>Euteleostomi</taxon>
        <taxon>Mammalia</taxon>
        <taxon>Eutheria</taxon>
        <taxon>Laurasiatheria</taxon>
        <taxon>Artiodactyla</taxon>
        <taxon>Ruminantia</taxon>
        <taxon>Pecora</taxon>
        <taxon>Bovidae</taxon>
        <taxon>Bovinae</taxon>
        <taxon>Bos</taxon>
    </lineage>
</organism>
<dbReference type="AlphaFoldDB" id="A0AAA9S4A2"/>
<name>A0AAA9S4A2_BOVIN</name>
<reference evidence="7" key="1">
    <citation type="submission" date="2018-03" db="EMBL/GenBank/DDBJ databases">
        <title>ARS-UCD1.2.</title>
        <authorList>
            <person name="Rosen B.D."/>
            <person name="Bickhart D.M."/>
            <person name="Koren S."/>
            <person name="Schnabel R.D."/>
            <person name="Hall R."/>
            <person name="Zimin A."/>
            <person name="Dreischer C."/>
            <person name="Schultheiss S."/>
            <person name="Schroeder S.G."/>
            <person name="Elsik C.G."/>
            <person name="Couldrey C."/>
            <person name="Liu G.E."/>
            <person name="Van Tassell C.P."/>
            <person name="Phillippy A.M."/>
            <person name="Smith T.P.L."/>
            <person name="Medrano J.F."/>
        </authorList>
    </citation>
    <scope>NUCLEOTIDE SEQUENCE [LARGE SCALE GENOMIC DNA]</scope>
    <source>
        <strain evidence="7">Hereford</strain>
    </source>
</reference>
<feature type="compositionally biased region" description="Low complexity" evidence="5">
    <location>
        <begin position="71"/>
        <end position="85"/>
    </location>
</feature>
<dbReference type="Ensembl" id="ENSBTAT00000130631.1">
    <property type="protein sequence ID" value="ENSBTAP00000079964.1"/>
    <property type="gene ID" value="ENSBTAG00000005519.8"/>
</dbReference>
<dbReference type="Pfam" id="PF13639">
    <property type="entry name" value="zf-RING_2"/>
    <property type="match status" value="1"/>
</dbReference>
<feature type="domain" description="RING-type" evidence="6">
    <location>
        <begin position="742"/>
        <end position="783"/>
    </location>
</feature>
<dbReference type="GO" id="GO:0008270">
    <property type="term" value="F:zinc ion binding"/>
    <property type="evidence" value="ECO:0007669"/>
    <property type="project" value="UniProtKB-KW"/>
</dbReference>
<evidence type="ECO:0000256" key="5">
    <source>
        <dbReference type="SAM" id="MobiDB-lite"/>
    </source>
</evidence>
<feature type="compositionally biased region" description="Low complexity" evidence="5">
    <location>
        <begin position="12"/>
        <end position="25"/>
    </location>
</feature>
<feature type="compositionally biased region" description="Basic residues" evidence="5">
    <location>
        <begin position="144"/>
        <end position="153"/>
    </location>
</feature>
<dbReference type="Gene3D" id="3.30.40.10">
    <property type="entry name" value="Zinc/RING finger domain, C3HC4 (zinc finger)"/>
    <property type="match status" value="1"/>
</dbReference>
<dbReference type="PANTHER" id="PTHR46171">
    <property type="entry name" value="GH10160P"/>
    <property type="match status" value="1"/>
</dbReference>
<evidence type="ECO:0000313" key="7">
    <source>
        <dbReference type="Ensembl" id="ENSBTAP00000079964.1"/>
    </source>
</evidence>
<protein>
    <submittedName>
        <fullName evidence="7">Ring finger protein 38</fullName>
    </submittedName>
</protein>
<feature type="region of interest" description="Disordered" evidence="5">
    <location>
        <begin position="352"/>
        <end position="424"/>
    </location>
</feature>
<feature type="compositionally biased region" description="Basic residues" evidence="5">
    <location>
        <begin position="26"/>
        <end position="35"/>
    </location>
</feature>
<feature type="compositionally biased region" description="Polar residues" evidence="5">
    <location>
        <begin position="368"/>
        <end position="383"/>
    </location>
</feature>
<dbReference type="CDD" id="cd16679">
    <property type="entry name" value="RING-H2_RNF38"/>
    <property type="match status" value="1"/>
</dbReference>
<dbReference type="PROSITE" id="PS50089">
    <property type="entry name" value="ZF_RING_2"/>
    <property type="match status" value="1"/>
</dbReference>
<dbReference type="InterPro" id="IPR013083">
    <property type="entry name" value="Znf_RING/FYVE/PHD"/>
</dbReference>
<dbReference type="PANTHER" id="PTHR46171:SF1">
    <property type="entry name" value="E3 UBIQUITIN-PROTEIN LIGASE RNF38"/>
    <property type="match status" value="1"/>
</dbReference>
<proteinExistence type="predicted"/>
<dbReference type="InterPro" id="IPR001841">
    <property type="entry name" value="Znf_RING"/>
</dbReference>
<dbReference type="Proteomes" id="UP000009136">
    <property type="component" value="Chromosome 8"/>
</dbReference>
<evidence type="ECO:0000256" key="3">
    <source>
        <dbReference type="ARBA" id="ARBA00022833"/>
    </source>
</evidence>
<reference evidence="7" key="2">
    <citation type="submission" date="2025-08" db="UniProtKB">
        <authorList>
            <consortium name="Ensembl"/>
        </authorList>
    </citation>
    <scope>IDENTIFICATION</scope>
    <source>
        <strain evidence="7">Hereford</strain>
    </source>
</reference>
<evidence type="ECO:0000256" key="1">
    <source>
        <dbReference type="ARBA" id="ARBA00022723"/>
    </source>
</evidence>
<sequence length="794" mass="85447">MEWEPAGGSAGGQQLPGPSPGQTRRSQCRRQRQPRRNPGAPGPGSLEARPRRPAAAPRRRTGGGADPEAGLSRQAALSLPASASGSGRGCPTAPPAQPRSLGLRRSPPPIGCCGAASPPPSASPPPPPPLPLPGSSSSPSGSRLCRRHRHCRCRPGPSQCLPRRSRVAAGAAARGPAMSGSAAAAVAAAAASAAAAAAHFQPQSSSPRPGPAELGPPRRLRAPPPRLEPPAAGRLSPPGHGPLRPGAQGGGACGRAPGAGSVGASFQCQSIHHDHICHDDSDKISPGANSAPLPGHPNKVICERVRLQSLFPLLPSDQNTTVQEDAHFKAFFQSEDSPSPKRQRLSHSVFDYTSASPAPSPPMRPWEMTSNRQPPSVRPSQHHFSGERCNTPARNRRSPPVRRQRGRRDRQSRLNSISQDENYHHLPYAQQQAIEEPRAFHPPNVSPRLLHPAAHPPQQNAVMVDIHDQLHQGTVPVSYTVTTVAPHGIPLCTGQHIPACSTQQVPGCSVVFSGQHLPVCSVPPPMLQACSVQHLPVPYAAFPPLISSDPFILHPPHLSPHHPPHLPPPSQFVPFQTQQSRSPLQRIENEVELLGEHLPVGGFTYPPSAHPPTLPPSAPLQFLTHDPLHQEVSYGVPYPPFMPRRLTGRSRYRSQQPIPPPPYHPSLLPYVLSMLPVPPAVGPTFSFELDVEDGEVENYEALLNLAERLGEAKPRGLTKADIEQLPSYRFNPNNHQSEQTLCVVCMCDFESRQLLRVLPCNHEFHAKCVDKWLKANRTCPICRADASEVHRDSE</sequence>
<gene>
    <name evidence="7" type="primary">RNF38</name>
</gene>
<feature type="region of interest" description="Disordered" evidence="5">
    <location>
        <begin position="1"/>
        <end position="259"/>
    </location>
</feature>
<evidence type="ECO:0000259" key="6">
    <source>
        <dbReference type="PROSITE" id="PS50089"/>
    </source>
</evidence>
<dbReference type="GlyGen" id="A0AAA9S4A2">
    <property type="glycosylation" value="1 site"/>
</dbReference>
<feature type="compositionally biased region" description="Low complexity" evidence="5">
    <location>
        <begin position="167"/>
        <end position="198"/>
    </location>
</feature>
<reference evidence="7" key="3">
    <citation type="submission" date="2025-09" db="UniProtKB">
        <authorList>
            <consortium name="Ensembl"/>
        </authorList>
    </citation>
    <scope>IDENTIFICATION</scope>
    <source>
        <strain evidence="7">Hereford</strain>
    </source>
</reference>
<feature type="compositionally biased region" description="Pro residues" evidence="5">
    <location>
        <begin position="117"/>
        <end position="132"/>
    </location>
</feature>
<dbReference type="FunFam" id="3.30.40.10:FF:000024">
    <property type="entry name" value="RING finger protein 44 isoform X1"/>
    <property type="match status" value="1"/>
</dbReference>